<keyword evidence="2" id="KW-1133">Transmembrane helix</keyword>
<evidence type="ECO:0000256" key="1">
    <source>
        <dbReference type="SAM" id="Coils"/>
    </source>
</evidence>
<accession>A0A2T9YKM0</accession>
<evidence type="ECO:0000313" key="4">
    <source>
        <dbReference type="Proteomes" id="UP000245383"/>
    </source>
</evidence>
<evidence type="ECO:0000256" key="2">
    <source>
        <dbReference type="SAM" id="Phobius"/>
    </source>
</evidence>
<feature type="coiled-coil region" evidence="1">
    <location>
        <begin position="152"/>
        <end position="179"/>
    </location>
</feature>
<keyword evidence="2" id="KW-0472">Membrane</keyword>
<evidence type="ECO:0000313" key="3">
    <source>
        <dbReference type="EMBL" id="PVU92892.1"/>
    </source>
</evidence>
<dbReference type="AlphaFoldDB" id="A0A2T9YKM0"/>
<name>A0A2T9YKM0_9FUNG</name>
<keyword evidence="2" id="KW-0812">Transmembrane</keyword>
<keyword evidence="4" id="KW-1185">Reference proteome</keyword>
<dbReference type="Proteomes" id="UP000245383">
    <property type="component" value="Unassembled WGS sequence"/>
</dbReference>
<protein>
    <submittedName>
        <fullName evidence="3">Uncharacterized protein</fullName>
    </submittedName>
</protein>
<proteinExistence type="predicted"/>
<organism evidence="3 4">
    <name type="scientific">Smittium simulii</name>
    <dbReference type="NCBI Taxonomy" id="133385"/>
    <lineage>
        <taxon>Eukaryota</taxon>
        <taxon>Fungi</taxon>
        <taxon>Fungi incertae sedis</taxon>
        <taxon>Zoopagomycota</taxon>
        <taxon>Kickxellomycotina</taxon>
        <taxon>Harpellomycetes</taxon>
        <taxon>Harpellales</taxon>
        <taxon>Legeriomycetaceae</taxon>
        <taxon>Smittium</taxon>
    </lineage>
</organism>
<feature type="transmembrane region" description="Helical" evidence="2">
    <location>
        <begin position="20"/>
        <end position="40"/>
    </location>
</feature>
<reference evidence="3 4" key="1">
    <citation type="journal article" date="2018" name="MBio">
        <title>Comparative Genomics Reveals the Core Gene Toolbox for the Fungus-Insect Symbiosis.</title>
        <authorList>
            <person name="Wang Y."/>
            <person name="Stata M."/>
            <person name="Wang W."/>
            <person name="Stajich J.E."/>
            <person name="White M.M."/>
            <person name="Moncalvo J.M."/>
        </authorList>
    </citation>
    <scope>NUCLEOTIDE SEQUENCE [LARGE SCALE GENOMIC DNA]</scope>
    <source>
        <strain evidence="3 4">SWE-8-4</strain>
    </source>
</reference>
<keyword evidence="1" id="KW-0175">Coiled coil</keyword>
<comment type="caution">
    <text evidence="3">The sequence shown here is derived from an EMBL/GenBank/DDBJ whole genome shotgun (WGS) entry which is preliminary data.</text>
</comment>
<dbReference type="EMBL" id="MBFR01000145">
    <property type="protein sequence ID" value="PVU92892.1"/>
    <property type="molecule type" value="Genomic_DNA"/>
</dbReference>
<gene>
    <name evidence="3" type="ORF">BB561_003551</name>
</gene>
<sequence length="214" mass="24394">MGGSREINTSLFNESELGSSAILFITLAISFLAISAVIIIKIYRKKKKRIIEHQEIIAKNKNEQGYSETGNQDNEYTENKMKDRKISGEKTYGNDKHYGVYKMDNMESVLCDSNAILPVSQHEVTINCMQKDKPRDSLEYKFETPNESSDEYIDYNSEIIKLENANNAYNNRAVSALEEPRSTFIKMFDFRVSKSKNAATSTISVPPLARTNMF</sequence>